<protein>
    <recommendedName>
        <fullName evidence="3">Protein kinase domain-containing protein</fullName>
    </recommendedName>
</protein>
<name>A0A9P8UK68_9PEZI</name>
<evidence type="ECO:0008006" key="3">
    <source>
        <dbReference type="Google" id="ProtNLM"/>
    </source>
</evidence>
<dbReference type="SUPFAM" id="SSF56112">
    <property type="entry name" value="Protein kinase-like (PK-like)"/>
    <property type="match status" value="1"/>
</dbReference>
<organism evidence="1 2">
    <name type="scientific">Truncatella angustata</name>
    <dbReference type="NCBI Taxonomy" id="152316"/>
    <lineage>
        <taxon>Eukaryota</taxon>
        <taxon>Fungi</taxon>
        <taxon>Dikarya</taxon>
        <taxon>Ascomycota</taxon>
        <taxon>Pezizomycotina</taxon>
        <taxon>Sordariomycetes</taxon>
        <taxon>Xylariomycetidae</taxon>
        <taxon>Amphisphaeriales</taxon>
        <taxon>Sporocadaceae</taxon>
        <taxon>Truncatella</taxon>
    </lineage>
</organism>
<dbReference type="RefSeq" id="XP_045957772.1">
    <property type="nucleotide sequence ID" value="XM_046096195.1"/>
</dbReference>
<dbReference type="InterPro" id="IPR011009">
    <property type="entry name" value="Kinase-like_dom_sf"/>
</dbReference>
<dbReference type="Proteomes" id="UP000758603">
    <property type="component" value="Unassembled WGS sequence"/>
</dbReference>
<dbReference type="OrthoDB" id="411394at2759"/>
<comment type="caution">
    <text evidence="1">The sequence shown here is derived from an EMBL/GenBank/DDBJ whole genome shotgun (WGS) entry which is preliminary data.</text>
</comment>
<dbReference type="AlphaFoldDB" id="A0A9P8UK68"/>
<dbReference type="EMBL" id="JAGPXC010000005">
    <property type="protein sequence ID" value="KAH6653495.1"/>
    <property type="molecule type" value="Genomic_DNA"/>
</dbReference>
<gene>
    <name evidence="1" type="ORF">BKA67DRAFT_322736</name>
</gene>
<dbReference type="Gene3D" id="1.10.510.10">
    <property type="entry name" value="Transferase(Phosphotransferase) domain 1"/>
    <property type="match status" value="1"/>
</dbReference>
<proteinExistence type="predicted"/>
<reference evidence="1" key="1">
    <citation type="journal article" date="2021" name="Nat. Commun.">
        <title>Genetic determinants of endophytism in the Arabidopsis root mycobiome.</title>
        <authorList>
            <person name="Mesny F."/>
            <person name="Miyauchi S."/>
            <person name="Thiergart T."/>
            <person name="Pickel B."/>
            <person name="Atanasova L."/>
            <person name="Karlsson M."/>
            <person name="Huettel B."/>
            <person name="Barry K.W."/>
            <person name="Haridas S."/>
            <person name="Chen C."/>
            <person name="Bauer D."/>
            <person name="Andreopoulos W."/>
            <person name="Pangilinan J."/>
            <person name="LaButti K."/>
            <person name="Riley R."/>
            <person name="Lipzen A."/>
            <person name="Clum A."/>
            <person name="Drula E."/>
            <person name="Henrissat B."/>
            <person name="Kohler A."/>
            <person name="Grigoriev I.V."/>
            <person name="Martin F.M."/>
            <person name="Hacquard S."/>
        </authorList>
    </citation>
    <scope>NUCLEOTIDE SEQUENCE</scope>
    <source>
        <strain evidence="1">MPI-SDFR-AT-0073</strain>
    </source>
</reference>
<accession>A0A9P8UK68</accession>
<evidence type="ECO:0000313" key="2">
    <source>
        <dbReference type="Proteomes" id="UP000758603"/>
    </source>
</evidence>
<sequence length="219" mass="25109">MYIHTLTPPQPCDVWLWEAWFALIRDVPHVKYNQSINQSFIEDLEHEVKFYQALQPLQGRATVRGAVNPVTATPIFLGAIDLRSISRTCYYDFRVRVQYMMFLSWGGDSLDSVRTAGDDGNLRRQLIHAIRGLHTCGVAHKDLRCPNVLINRETGQNRICDFERAVLMKRPRLPLGSVVPNKRRFPTRDSGGKVGRNLPCERQMCEDLNAVNMICVQQI</sequence>
<evidence type="ECO:0000313" key="1">
    <source>
        <dbReference type="EMBL" id="KAH6653495.1"/>
    </source>
</evidence>
<keyword evidence="2" id="KW-1185">Reference proteome</keyword>
<dbReference type="GeneID" id="70125088"/>